<dbReference type="AlphaFoldDB" id="A0A367KWX0"/>
<keyword evidence="2" id="KW-0479">Metal-binding</keyword>
<dbReference type="OrthoDB" id="426882at2759"/>
<dbReference type="Pfam" id="PF00355">
    <property type="entry name" value="Rieske"/>
    <property type="match status" value="1"/>
</dbReference>
<dbReference type="GO" id="GO:0051537">
    <property type="term" value="F:2 iron, 2 sulfur cluster binding"/>
    <property type="evidence" value="ECO:0007669"/>
    <property type="project" value="UniProtKB-KW"/>
</dbReference>
<accession>A0A367KWX0</accession>
<evidence type="ECO:0000256" key="4">
    <source>
        <dbReference type="ARBA" id="ARBA00023014"/>
    </source>
</evidence>
<dbReference type="Gene3D" id="2.102.10.10">
    <property type="entry name" value="Rieske [2Fe-2S] iron-sulphur domain"/>
    <property type="match status" value="1"/>
</dbReference>
<dbReference type="EMBL" id="PJQM01000120">
    <property type="protein sequence ID" value="RCI06610.1"/>
    <property type="molecule type" value="Genomic_DNA"/>
</dbReference>
<feature type="region of interest" description="Disordered" evidence="5">
    <location>
        <begin position="179"/>
        <end position="198"/>
    </location>
</feature>
<keyword evidence="3" id="KW-0408">Iron</keyword>
<dbReference type="InterPro" id="IPR017941">
    <property type="entry name" value="Rieske_2Fe-2S"/>
</dbReference>
<dbReference type="PROSITE" id="PS51296">
    <property type="entry name" value="RIESKE"/>
    <property type="match status" value="1"/>
</dbReference>
<comment type="caution">
    <text evidence="7">The sequence shown here is derived from an EMBL/GenBank/DDBJ whole genome shotgun (WGS) entry which is preliminary data.</text>
</comment>
<dbReference type="GO" id="GO:0046872">
    <property type="term" value="F:metal ion binding"/>
    <property type="evidence" value="ECO:0007669"/>
    <property type="project" value="UniProtKB-KW"/>
</dbReference>
<keyword evidence="4" id="KW-0411">Iron-sulfur</keyword>
<protein>
    <recommendedName>
        <fullName evidence="6">Rieske domain-containing protein</fullName>
    </recommendedName>
</protein>
<evidence type="ECO:0000313" key="7">
    <source>
        <dbReference type="EMBL" id="RCI06610.1"/>
    </source>
</evidence>
<evidence type="ECO:0000313" key="8">
    <source>
        <dbReference type="Proteomes" id="UP000253551"/>
    </source>
</evidence>
<name>A0A367KWX0_RHIST</name>
<organism evidence="7 8">
    <name type="scientific">Rhizopus stolonifer</name>
    <name type="common">Rhizopus nigricans</name>
    <dbReference type="NCBI Taxonomy" id="4846"/>
    <lineage>
        <taxon>Eukaryota</taxon>
        <taxon>Fungi</taxon>
        <taxon>Fungi incertae sedis</taxon>
        <taxon>Mucoromycota</taxon>
        <taxon>Mucoromycotina</taxon>
        <taxon>Mucoromycetes</taxon>
        <taxon>Mucorales</taxon>
        <taxon>Mucorineae</taxon>
        <taxon>Rhizopodaceae</taxon>
        <taxon>Rhizopus</taxon>
    </lineage>
</organism>
<proteinExistence type="predicted"/>
<feature type="region of interest" description="Disordered" evidence="5">
    <location>
        <begin position="96"/>
        <end position="138"/>
    </location>
</feature>
<evidence type="ECO:0000256" key="3">
    <source>
        <dbReference type="ARBA" id="ARBA00023004"/>
    </source>
</evidence>
<reference evidence="7 8" key="1">
    <citation type="journal article" date="2018" name="G3 (Bethesda)">
        <title>Phylogenetic and Phylogenomic Definition of Rhizopus Species.</title>
        <authorList>
            <person name="Gryganskyi A.P."/>
            <person name="Golan J."/>
            <person name="Dolatabadi S."/>
            <person name="Mondo S."/>
            <person name="Robb S."/>
            <person name="Idnurm A."/>
            <person name="Muszewska A."/>
            <person name="Steczkiewicz K."/>
            <person name="Masonjones S."/>
            <person name="Liao H.L."/>
            <person name="Gajdeczka M.T."/>
            <person name="Anike F."/>
            <person name="Vuek A."/>
            <person name="Anishchenko I.M."/>
            <person name="Voigt K."/>
            <person name="de Hoog G.S."/>
            <person name="Smith M.E."/>
            <person name="Heitman J."/>
            <person name="Vilgalys R."/>
            <person name="Stajich J.E."/>
        </authorList>
    </citation>
    <scope>NUCLEOTIDE SEQUENCE [LARGE SCALE GENOMIC DNA]</scope>
    <source>
        <strain evidence="7 8">LSU 92-RS-03</strain>
    </source>
</reference>
<dbReference type="Proteomes" id="UP000253551">
    <property type="component" value="Unassembled WGS sequence"/>
</dbReference>
<evidence type="ECO:0000259" key="6">
    <source>
        <dbReference type="PROSITE" id="PS51296"/>
    </source>
</evidence>
<feature type="compositionally biased region" description="Basic residues" evidence="5">
    <location>
        <begin position="104"/>
        <end position="131"/>
    </location>
</feature>
<evidence type="ECO:0000256" key="2">
    <source>
        <dbReference type="ARBA" id="ARBA00022723"/>
    </source>
</evidence>
<dbReference type="InterPro" id="IPR036922">
    <property type="entry name" value="Rieske_2Fe-2S_sf"/>
</dbReference>
<evidence type="ECO:0000256" key="5">
    <source>
        <dbReference type="SAM" id="MobiDB-lite"/>
    </source>
</evidence>
<keyword evidence="8" id="KW-1185">Reference proteome</keyword>
<sequence>MGKSKNNFNLFESYLASGLASSSSTDIEYVPLPDSMARKEHNWSEEQISSDIQVLECNRLYYISELRELSNGSWKTIELLPLVKDLLRNALDPVAEKRKDDKRDKKKDKKKYKKDKKEKKEKRDKKDKKKLGSPILTNGPIFVDEPASFDIPQDPETIRNTIRNSSVDLTTNESLAFPKKSAPTKSVSFSEEDKKDNSRPIKVVSNNRIRVRTNNNSVFECDRYCPHKKVDLATWGQVMGDSVVCTKHNWNFPMQGMSAKGRSLNPCQVNDW</sequence>
<evidence type="ECO:0000256" key="1">
    <source>
        <dbReference type="ARBA" id="ARBA00022714"/>
    </source>
</evidence>
<gene>
    <name evidence="7" type="ORF">CU098_013710</name>
</gene>
<feature type="domain" description="Rieske" evidence="6">
    <location>
        <begin position="184"/>
        <end position="272"/>
    </location>
</feature>
<keyword evidence="1" id="KW-0001">2Fe-2S</keyword>
<dbReference type="SUPFAM" id="SSF50022">
    <property type="entry name" value="ISP domain"/>
    <property type="match status" value="1"/>
</dbReference>